<evidence type="ECO:0000313" key="1">
    <source>
        <dbReference type="EMBL" id="SCD21404.1"/>
    </source>
</evidence>
<evidence type="ECO:0000313" key="2">
    <source>
        <dbReference type="Proteomes" id="UP000187464"/>
    </source>
</evidence>
<keyword evidence="2" id="KW-1185">Reference proteome</keyword>
<name>A0A1R3TCS5_9BACT</name>
<dbReference type="AlphaFoldDB" id="A0A1R3TCS5"/>
<accession>A0A1R3TCS5</accession>
<dbReference type="EMBL" id="LT605205">
    <property type="protein sequence ID" value="SCD21404.1"/>
    <property type="molecule type" value="Genomic_DNA"/>
</dbReference>
<reference evidence="1 2" key="1">
    <citation type="submission" date="2016-08" db="EMBL/GenBank/DDBJ databases">
        <authorList>
            <person name="Seilhamer J.J."/>
        </authorList>
    </citation>
    <scope>NUCLEOTIDE SEQUENCE [LARGE SCALE GENOMIC DNA]</scope>
    <source>
        <strain evidence="1">M3/6</strain>
    </source>
</reference>
<proteinExistence type="predicted"/>
<gene>
    <name evidence="1" type="ORF">PSM36_2603</name>
</gene>
<organism evidence="1 2">
    <name type="scientific">Proteiniphilum saccharofermentans</name>
    <dbReference type="NCBI Taxonomy" id="1642647"/>
    <lineage>
        <taxon>Bacteria</taxon>
        <taxon>Pseudomonadati</taxon>
        <taxon>Bacteroidota</taxon>
        <taxon>Bacteroidia</taxon>
        <taxon>Bacteroidales</taxon>
        <taxon>Dysgonomonadaceae</taxon>
        <taxon>Proteiniphilum</taxon>
    </lineage>
</organism>
<sequence length="63" mass="7419">MSVFLRLVNHDPEDFFILNGNNINDHGGESGEFAIQIKEIKIRHRCWKKQFQPSNQYDTTLDL</sequence>
<protein>
    <submittedName>
        <fullName evidence="1">Uncharacterized protein</fullName>
    </submittedName>
</protein>
<dbReference type="Proteomes" id="UP000187464">
    <property type="component" value="Chromosome I"/>
</dbReference>
<dbReference type="STRING" id="1642647.PSM36_2603"/>
<dbReference type="KEGG" id="psac:PSM36_2603"/>